<feature type="transmembrane region" description="Helical" evidence="1">
    <location>
        <begin position="80"/>
        <end position="101"/>
    </location>
</feature>
<organism evidence="3">
    <name type="scientific">Arabidopsis lyrata subsp. lyrata</name>
    <name type="common">Lyre-leaved rock-cress</name>
    <dbReference type="NCBI Taxonomy" id="81972"/>
    <lineage>
        <taxon>Eukaryota</taxon>
        <taxon>Viridiplantae</taxon>
        <taxon>Streptophyta</taxon>
        <taxon>Embryophyta</taxon>
        <taxon>Tracheophyta</taxon>
        <taxon>Spermatophyta</taxon>
        <taxon>Magnoliopsida</taxon>
        <taxon>eudicotyledons</taxon>
        <taxon>Gunneridae</taxon>
        <taxon>Pentapetalae</taxon>
        <taxon>rosids</taxon>
        <taxon>malvids</taxon>
        <taxon>Brassicales</taxon>
        <taxon>Brassicaceae</taxon>
        <taxon>Camelineae</taxon>
        <taxon>Arabidopsis</taxon>
    </lineage>
</organism>
<dbReference type="Gramene" id="Al_scaffold_0001_1490">
    <property type="protein sequence ID" value="Al_scaffold_0001_1490"/>
    <property type="gene ID" value="Al_scaffold_0001_1490"/>
</dbReference>
<gene>
    <name evidence="2" type="ORF">ARALYDRAFT_679167</name>
</gene>
<accession>D7KBK2</accession>
<keyword evidence="1" id="KW-0812">Transmembrane</keyword>
<evidence type="ECO:0000313" key="3">
    <source>
        <dbReference type="Proteomes" id="UP000008694"/>
    </source>
</evidence>
<dbReference type="Proteomes" id="UP000008694">
    <property type="component" value="Unassembled WGS sequence"/>
</dbReference>
<keyword evidence="1" id="KW-0472">Membrane</keyword>
<reference evidence="3" key="1">
    <citation type="journal article" date="2011" name="Nat. Genet.">
        <title>The Arabidopsis lyrata genome sequence and the basis of rapid genome size change.</title>
        <authorList>
            <person name="Hu T.T."/>
            <person name="Pattyn P."/>
            <person name="Bakker E.G."/>
            <person name="Cao J."/>
            <person name="Cheng J.-F."/>
            <person name="Clark R.M."/>
            <person name="Fahlgren N."/>
            <person name="Fawcett J.A."/>
            <person name="Grimwood J."/>
            <person name="Gundlach H."/>
            <person name="Haberer G."/>
            <person name="Hollister J.D."/>
            <person name="Ossowski S."/>
            <person name="Ottilar R.P."/>
            <person name="Salamov A.A."/>
            <person name="Schneeberger K."/>
            <person name="Spannagl M."/>
            <person name="Wang X."/>
            <person name="Yang L."/>
            <person name="Nasrallah M.E."/>
            <person name="Bergelson J."/>
            <person name="Carrington J.C."/>
            <person name="Gaut B.S."/>
            <person name="Schmutz J."/>
            <person name="Mayer K.F.X."/>
            <person name="Van de Peer Y."/>
            <person name="Grigoriev I.V."/>
            <person name="Nordborg M."/>
            <person name="Weigel D."/>
            <person name="Guo Y.-L."/>
        </authorList>
    </citation>
    <scope>NUCLEOTIDE SEQUENCE [LARGE SCALE GENOMIC DNA]</scope>
    <source>
        <strain evidence="3">cv. MN47</strain>
    </source>
</reference>
<dbReference type="AlphaFoldDB" id="D7KBK2"/>
<sequence>MASKFSSTYVRINKSLSTNPLVDMLVSFHCLCLDSGKNGTYKTVCLYNSQELGLQNATTCEVIDFSTNVWKYIISSSPKMTYLLLFAFTDLLFASTSYIVIHRSILYFTKLIGN</sequence>
<dbReference type="HOGENOM" id="CLU_2124455_0_0_1"/>
<keyword evidence="3" id="KW-1185">Reference proteome</keyword>
<name>D7KBK2_ARALL</name>
<evidence type="ECO:0000313" key="2">
    <source>
        <dbReference type="EMBL" id="EFH66314.1"/>
    </source>
</evidence>
<evidence type="ECO:0000256" key="1">
    <source>
        <dbReference type="SAM" id="Phobius"/>
    </source>
</evidence>
<keyword evidence="1" id="KW-1133">Transmembrane helix</keyword>
<dbReference type="EMBL" id="GL348713">
    <property type="protein sequence ID" value="EFH66314.1"/>
    <property type="molecule type" value="Genomic_DNA"/>
</dbReference>
<proteinExistence type="predicted"/>
<protein>
    <submittedName>
        <fullName evidence="2">Predicted protein</fullName>
    </submittedName>
</protein>